<reference evidence="1" key="1">
    <citation type="journal article" date="2015" name="Nature">
        <title>Complex archaea that bridge the gap between prokaryotes and eukaryotes.</title>
        <authorList>
            <person name="Spang A."/>
            <person name="Saw J.H."/>
            <person name="Jorgensen S.L."/>
            <person name="Zaremba-Niedzwiedzka K."/>
            <person name="Martijn J."/>
            <person name="Lind A.E."/>
            <person name="van Eijk R."/>
            <person name="Schleper C."/>
            <person name="Guy L."/>
            <person name="Ettema T.J."/>
        </authorList>
    </citation>
    <scope>NUCLEOTIDE SEQUENCE</scope>
</reference>
<gene>
    <name evidence="1" type="ORF">LCGC14_1103850</name>
</gene>
<dbReference type="EMBL" id="LAZR01004993">
    <property type="protein sequence ID" value="KKN03812.1"/>
    <property type="molecule type" value="Genomic_DNA"/>
</dbReference>
<organism evidence="1">
    <name type="scientific">marine sediment metagenome</name>
    <dbReference type="NCBI Taxonomy" id="412755"/>
    <lineage>
        <taxon>unclassified sequences</taxon>
        <taxon>metagenomes</taxon>
        <taxon>ecological metagenomes</taxon>
    </lineage>
</organism>
<sequence length="60" mass="7150">MQDAERKAWEALAGYKFWMFGYHAARWVNYKNLLHSNEASPFRDAVVIARQKIDEMEETE</sequence>
<proteinExistence type="predicted"/>
<comment type="caution">
    <text evidence="1">The sequence shown here is derived from an EMBL/GenBank/DDBJ whole genome shotgun (WGS) entry which is preliminary data.</text>
</comment>
<dbReference type="AlphaFoldDB" id="A0A0F9MWL9"/>
<name>A0A0F9MWL9_9ZZZZ</name>
<protein>
    <submittedName>
        <fullName evidence="1">Uncharacterized protein</fullName>
    </submittedName>
</protein>
<accession>A0A0F9MWL9</accession>
<evidence type="ECO:0000313" key="1">
    <source>
        <dbReference type="EMBL" id="KKN03812.1"/>
    </source>
</evidence>